<reference evidence="6" key="1">
    <citation type="submission" date="2017-04" db="EMBL/GenBank/DDBJ databases">
        <title>Function of individual gut microbiota members based on whole genome sequencing of pure cultures obtained from chicken caecum.</title>
        <authorList>
            <person name="Medvecky M."/>
            <person name="Cejkova D."/>
            <person name="Polansky O."/>
            <person name="Karasova D."/>
            <person name="Kubasova T."/>
            <person name="Cizek A."/>
            <person name="Rychlik I."/>
        </authorList>
    </citation>
    <scope>NUCLEOTIDE SEQUENCE [LARGE SCALE GENOMIC DNA]</scope>
    <source>
        <strain evidence="6">An90</strain>
    </source>
</reference>
<dbReference type="GeneID" id="59807475"/>
<evidence type="ECO:0000313" key="6">
    <source>
        <dbReference type="Proteomes" id="UP000195772"/>
    </source>
</evidence>
<evidence type="ECO:0000259" key="1">
    <source>
        <dbReference type="Pfam" id="PF13601"/>
    </source>
</evidence>
<dbReference type="EMBL" id="NFHB01000001">
    <property type="protein sequence ID" value="OUN05013.1"/>
    <property type="molecule type" value="Genomic_DNA"/>
</dbReference>
<dbReference type="InterPro" id="IPR036390">
    <property type="entry name" value="WH_DNA-bd_sf"/>
</dbReference>
<evidence type="ECO:0000313" key="3">
    <source>
        <dbReference type="EMBL" id="KAA2562530.1"/>
    </source>
</evidence>
<dbReference type="InterPro" id="IPR036388">
    <property type="entry name" value="WH-like_DNA-bd_sf"/>
</dbReference>
<dbReference type="Gene3D" id="1.10.10.10">
    <property type="entry name" value="Winged helix-like DNA-binding domain superfamily/Winged helix DNA-binding domain"/>
    <property type="match status" value="1"/>
</dbReference>
<gene>
    <name evidence="5" type="ORF">B5G41_01535</name>
    <name evidence="3" type="ORF">F2S36_06115</name>
    <name evidence="2" type="ORF">F2Y10_14310</name>
    <name evidence="4" type="ORF">NE651_05845</name>
</gene>
<dbReference type="EMBL" id="JANGBQ010000006">
    <property type="protein sequence ID" value="MCQ5082410.1"/>
    <property type="molecule type" value="Genomic_DNA"/>
</dbReference>
<dbReference type="AlphaFoldDB" id="A0A1Y3QZA4"/>
<organism evidence="5 6">
    <name type="scientific">Alistipes onderdonkii</name>
    <dbReference type="NCBI Taxonomy" id="328813"/>
    <lineage>
        <taxon>Bacteria</taxon>
        <taxon>Pseudomonadati</taxon>
        <taxon>Bacteroidota</taxon>
        <taxon>Bacteroidia</taxon>
        <taxon>Bacteroidales</taxon>
        <taxon>Rikenellaceae</taxon>
        <taxon>Alistipes</taxon>
    </lineage>
</organism>
<dbReference type="Proteomes" id="UP000322940">
    <property type="component" value="Unassembled WGS sequence"/>
</dbReference>
<dbReference type="Proteomes" id="UP000323119">
    <property type="component" value="Unassembled WGS sequence"/>
</dbReference>
<dbReference type="EMBL" id="VVUY01000004">
    <property type="protein sequence ID" value="KAA2562530.1"/>
    <property type="molecule type" value="Genomic_DNA"/>
</dbReference>
<dbReference type="PANTHER" id="PTHR37318:SF1">
    <property type="entry name" value="BSL7504 PROTEIN"/>
    <property type="match status" value="1"/>
</dbReference>
<dbReference type="InterPro" id="IPR027395">
    <property type="entry name" value="WH_DNA-bd_dom"/>
</dbReference>
<proteinExistence type="predicted"/>
<dbReference type="Pfam" id="PF13601">
    <property type="entry name" value="HTH_34"/>
    <property type="match status" value="1"/>
</dbReference>
<dbReference type="RefSeq" id="WP_018696559.1">
    <property type="nucleotide sequence ID" value="NZ_AP025562.1"/>
</dbReference>
<dbReference type="SUPFAM" id="SSF46785">
    <property type="entry name" value="Winged helix' DNA-binding domain"/>
    <property type="match status" value="1"/>
</dbReference>
<evidence type="ECO:0000313" key="2">
    <source>
        <dbReference type="EMBL" id="KAA2376009.1"/>
    </source>
</evidence>
<dbReference type="OrthoDB" id="9800369at2"/>
<name>A0A1Y3QZA4_9BACT</name>
<reference evidence="4" key="4">
    <citation type="submission" date="2022-06" db="EMBL/GenBank/DDBJ databases">
        <title>Isolation of gut microbiota from human fecal samples.</title>
        <authorList>
            <person name="Pamer E.G."/>
            <person name="Barat B."/>
            <person name="Waligurski E."/>
            <person name="Medina S."/>
            <person name="Paddock L."/>
            <person name="Mostad J."/>
        </authorList>
    </citation>
    <scope>NUCLEOTIDE SEQUENCE</scope>
    <source>
        <strain evidence="4">DFI.6.22</strain>
    </source>
</reference>
<evidence type="ECO:0000313" key="5">
    <source>
        <dbReference type="EMBL" id="OUN05013.1"/>
    </source>
</evidence>
<evidence type="ECO:0000313" key="4">
    <source>
        <dbReference type="EMBL" id="MCQ5082410.1"/>
    </source>
</evidence>
<comment type="caution">
    <text evidence="5">The sequence shown here is derived from an EMBL/GenBank/DDBJ whole genome shotgun (WGS) entry which is preliminary data.</text>
</comment>
<feature type="domain" description="Winged helix DNA-binding" evidence="1">
    <location>
        <begin position="13"/>
        <end position="92"/>
    </location>
</feature>
<reference evidence="5" key="2">
    <citation type="journal article" date="2018" name="BMC Genomics">
        <title>Whole genome sequencing and function prediction of 133 gut anaerobes isolated from chicken caecum in pure cultures.</title>
        <authorList>
            <person name="Medvecky M."/>
            <person name="Cejkova D."/>
            <person name="Polansky O."/>
            <person name="Karasova D."/>
            <person name="Kubasova T."/>
            <person name="Cizek A."/>
            <person name="Rychlik I."/>
        </authorList>
    </citation>
    <scope>NUCLEOTIDE SEQUENCE</scope>
    <source>
        <strain evidence="5">An90</strain>
    </source>
</reference>
<dbReference type="eggNOG" id="COG1846">
    <property type="taxonomic scope" value="Bacteria"/>
</dbReference>
<dbReference type="Proteomes" id="UP000195772">
    <property type="component" value="Unassembled WGS sequence"/>
</dbReference>
<protein>
    <submittedName>
        <fullName evidence="5">Transcriptional regulator</fullName>
    </submittedName>
</protein>
<reference evidence="7 8" key="3">
    <citation type="journal article" date="2019" name="Nat. Med.">
        <title>A library of human gut bacterial isolates paired with longitudinal multiomics data enables mechanistic microbiome research.</title>
        <authorList>
            <person name="Poyet M."/>
            <person name="Groussin M."/>
            <person name="Gibbons S.M."/>
            <person name="Avila-Pacheco J."/>
            <person name="Jiang X."/>
            <person name="Kearney S.M."/>
            <person name="Perrotta A.R."/>
            <person name="Berdy B."/>
            <person name="Zhao S."/>
            <person name="Lieberman T.D."/>
            <person name="Swanson P.K."/>
            <person name="Smith M."/>
            <person name="Roesemann S."/>
            <person name="Alexander J.E."/>
            <person name="Rich S.A."/>
            <person name="Livny J."/>
            <person name="Vlamakis H."/>
            <person name="Clish C."/>
            <person name="Bullock K."/>
            <person name="Deik A."/>
            <person name="Scott J."/>
            <person name="Pierce K.A."/>
            <person name="Xavier R.J."/>
            <person name="Alm E.J."/>
        </authorList>
    </citation>
    <scope>NUCLEOTIDE SEQUENCE [LARGE SCALE GENOMIC DNA]</scope>
    <source>
        <strain evidence="3 8">BIOML-A204</strain>
        <strain evidence="2 7">BIOML-A266</strain>
    </source>
</reference>
<accession>A0A1Y3QZA4</accession>
<sequence length="94" mass="10542">MFKELNPLLHSELRLAVMSILIGVESADFVFIRQQTGATAGNLSVQLDKLAKADYIEIEKTFRGKMPCTVCRITDTGRDAFAEYVAALQTYIKR</sequence>
<dbReference type="EMBL" id="VVXH01000018">
    <property type="protein sequence ID" value="KAA2376009.1"/>
    <property type="molecule type" value="Genomic_DNA"/>
</dbReference>
<evidence type="ECO:0000313" key="7">
    <source>
        <dbReference type="Proteomes" id="UP000322940"/>
    </source>
</evidence>
<dbReference type="PANTHER" id="PTHR37318">
    <property type="entry name" value="BSL7504 PROTEIN"/>
    <property type="match status" value="1"/>
</dbReference>
<evidence type="ECO:0000313" key="8">
    <source>
        <dbReference type="Proteomes" id="UP000323119"/>
    </source>
</evidence>
<dbReference type="Proteomes" id="UP001205035">
    <property type="component" value="Unassembled WGS sequence"/>
</dbReference>